<name>A0A4R5Q6Q3_9PROT</name>
<feature type="transmembrane region" description="Helical" evidence="10">
    <location>
        <begin position="210"/>
        <end position="227"/>
    </location>
</feature>
<dbReference type="GO" id="GO:0005886">
    <property type="term" value="C:plasma membrane"/>
    <property type="evidence" value="ECO:0007669"/>
    <property type="project" value="UniProtKB-SubCell"/>
</dbReference>
<dbReference type="EMBL" id="SMSJ01000113">
    <property type="protein sequence ID" value="TDH58540.1"/>
    <property type="molecule type" value="Genomic_DNA"/>
</dbReference>
<evidence type="ECO:0000313" key="13">
    <source>
        <dbReference type="Proteomes" id="UP000295096"/>
    </source>
</evidence>
<dbReference type="GO" id="GO:0051453">
    <property type="term" value="P:regulation of intracellular pH"/>
    <property type="evidence" value="ECO:0007669"/>
    <property type="project" value="TreeGrafter"/>
</dbReference>
<evidence type="ECO:0000256" key="8">
    <source>
        <dbReference type="ARBA" id="ARBA00023136"/>
    </source>
</evidence>
<dbReference type="InterPro" id="IPR018422">
    <property type="entry name" value="Cation/H_exchanger_CPA1"/>
</dbReference>
<gene>
    <name evidence="12" type="ORF">E2C06_32080</name>
</gene>
<evidence type="ECO:0000313" key="12">
    <source>
        <dbReference type="EMBL" id="TDH58540.1"/>
    </source>
</evidence>
<keyword evidence="4 10" id="KW-0812">Transmembrane</keyword>
<protein>
    <submittedName>
        <fullName evidence="12">Sodium:proton antiporter</fullName>
    </submittedName>
</protein>
<dbReference type="PANTHER" id="PTHR10110:SF86">
    <property type="entry name" value="SODIUM_HYDROGEN EXCHANGER 7"/>
    <property type="match status" value="1"/>
</dbReference>
<dbReference type="AlphaFoldDB" id="A0A4R5Q6Q3"/>
<organism evidence="12 13">
    <name type="scientific">Dankookia rubra</name>
    <dbReference type="NCBI Taxonomy" id="1442381"/>
    <lineage>
        <taxon>Bacteria</taxon>
        <taxon>Pseudomonadati</taxon>
        <taxon>Pseudomonadota</taxon>
        <taxon>Alphaproteobacteria</taxon>
        <taxon>Acetobacterales</taxon>
        <taxon>Roseomonadaceae</taxon>
        <taxon>Dankookia</taxon>
    </lineage>
</organism>
<evidence type="ECO:0000256" key="10">
    <source>
        <dbReference type="SAM" id="Phobius"/>
    </source>
</evidence>
<keyword evidence="7" id="KW-0406">Ion transport</keyword>
<sequence>MLVFEIVIGLLLAGAALAHWARRLRAPYPALLALAGTLGAVVPGLPEVTLDPELALALFVAPVLLDAAYDASPRDLRDNWLPVTGLVVVCVLCTTFAVAAVARWVEPGIPWAAAIALGAIVAPPDASAATAVLRQLRPPHRVLVILEGESLLNDASALLVYRVAVGAAMGGAVSGWGLLPMLLLTCGGGVVLGVALARLYFFLTCRVEELALSVLFQFLGTFAAWLVAERLGVSAIITMVAYAITIARIAPSRSDARHRIGSYAVWEVAVFVLNVLAFILIGLQLRGILTRLDGGAWRDLAFAAAACATVILVRVFWVMGYNTVIRWKIRHWGMWTRRPLQAPSWQGGVIVSWCGMRGIVTLAAALALPEGFPWRDLILLTAFAVTVVTLAAQGLTLRWLMERLSLPDDGAVEREAALARAETARAALAVLEDAPADRAATLLREEYATRLAPAEGTGEAIAALQRRAVAAQRARLGALRSAGTIGDDAFHAVEEEIDLLELSADPRIKALRAG</sequence>
<dbReference type="RefSeq" id="WP_133292644.1">
    <property type="nucleotide sequence ID" value="NZ_SMSJ01000113.1"/>
</dbReference>
<keyword evidence="6" id="KW-0915">Sodium</keyword>
<keyword evidence="2" id="KW-0813">Transport</keyword>
<evidence type="ECO:0000256" key="3">
    <source>
        <dbReference type="ARBA" id="ARBA00022475"/>
    </source>
</evidence>
<feature type="transmembrane region" description="Helical" evidence="10">
    <location>
        <begin position="301"/>
        <end position="324"/>
    </location>
</feature>
<evidence type="ECO:0000256" key="5">
    <source>
        <dbReference type="ARBA" id="ARBA00022989"/>
    </source>
</evidence>
<dbReference type="PANTHER" id="PTHR10110">
    <property type="entry name" value="SODIUM/HYDROGEN EXCHANGER"/>
    <property type="match status" value="1"/>
</dbReference>
<evidence type="ECO:0000256" key="1">
    <source>
        <dbReference type="ARBA" id="ARBA00004651"/>
    </source>
</evidence>
<dbReference type="GO" id="GO:0015386">
    <property type="term" value="F:potassium:proton antiporter activity"/>
    <property type="evidence" value="ECO:0007669"/>
    <property type="project" value="TreeGrafter"/>
</dbReference>
<evidence type="ECO:0000256" key="9">
    <source>
        <dbReference type="ARBA" id="ARBA00023201"/>
    </source>
</evidence>
<feature type="transmembrane region" description="Helical" evidence="10">
    <location>
        <begin position="233"/>
        <end position="251"/>
    </location>
</feature>
<dbReference type="OrthoDB" id="9809206at2"/>
<feature type="transmembrane region" description="Helical" evidence="10">
    <location>
        <begin position="182"/>
        <end position="203"/>
    </location>
</feature>
<evidence type="ECO:0000259" key="11">
    <source>
        <dbReference type="Pfam" id="PF00999"/>
    </source>
</evidence>
<dbReference type="Pfam" id="PF00999">
    <property type="entry name" value="Na_H_Exchanger"/>
    <property type="match status" value="1"/>
</dbReference>
<dbReference type="Proteomes" id="UP000295096">
    <property type="component" value="Unassembled WGS sequence"/>
</dbReference>
<evidence type="ECO:0000256" key="7">
    <source>
        <dbReference type="ARBA" id="ARBA00023065"/>
    </source>
</evidence>
<dbReference type="GO" id="GO:0015385">
    <property type="term" value="F:sodium:proton antiporter activity"/>
    <property type="evidence" value="ECO:0007669"/>
    <property type="project" value="InterPro"/>
</dbReference>
<feature type="transmembrane region" description="Helical" evidence="10">
    <location>
        <begin position="377"/>
        <end position="397"/>
    </location>
</feature>
<evidence type="ECO:0000256" key="6">
    <source>
        <dbReference type="ARBA" id="ARBA00023053"/>
    </source>
</evidence>
<proteinExistence type="predicted"/>
<keyword evidence="13" id="KW-1185">Reference proteome</keyword>
<feature type="transmembrane region" description="Helical" evidence="10">
    <location>
        <begin position="345"/>
        <end position="365"/>
    </location>
</feature>
<feature type="domain" description="Cation/H+ exchanger transmembrane" evidence="11">
    <location>
        <begin position="13"/>
        <end position="402"/>
    </location>
</feature>
<keyword evidence="3" id="KW-1003">Cell membrane</keyword>
<dbReference type="InterPro" id="IPR006153">
    <property type="entry name" value="Cation/H_exchanger_TM"/>
</dbReference>
<keyword evidence="5 10" id="KW-1133">Transmembrane helix</keyword>
<feature type="transmembrane region" description="Helical" evidence="10">
    <location>
        <begin position="83"/>
        <end position="105"/>
    </location>
</feature>
<keyword evidence="9" id="KW-0739">Sodium transport</keyword>
<keyword evidence="8 10" id="KW-0472">Membrane</keyword>
<comment type="caution">
    <text evidence="12">The sequence shown here is derived from an EMBL/GenBank/DDBJ whole genome shotgun (WGS) entry which is preliminary data.</text>
</comment>
<evidence type="ECO:0000256" key="2">
    <source>
        <dbReference type="ARBA" id="ARBA00022448"/>
    </source>
</evidence>
<feature type="transmembrane region" description="Helical" evidence="10">
    <location>
        <begin position="263"/>
        <end position="281"/>
    </location>
</feature>
<accession>A0A4R5Q6Q3</accession>
<reference evidence="12 13" key="1">
    <citation type="journal article" date="2016" name="J. Microbiol.">
        <title>Dankookia rubra gen. nov., sp. nov., an alphaproteobacterium isolated from sediment of a shallow stream.</title>
        <authorList>
            <person name="Kim W.H."/>
            <person name="Kim D.H."/>
            <person name="Kang K."/>
            <person name="Ahn T.Y."/>
        </authorList>
    </citation>
    <scope>NUCLEOTIDE SEQUENCE [LARGE SCALE GENOMIC DNA]</scope>
    <source>
        <strain evidence="12 13">JCM30602</strain>
    </source>
</reference>
<comment type="subcellular location">
    <subcellularLocation>
        <location evidence="1">Cell membrane</location>
        <topology evidence="1">Multi-pass membrane protein</topology>
    </subcellularLocation>
</comment>
<feature type="transmembrane region" description="Helical" evidence="10">
    <location>
        <begin position="111"/>
        <end position="134"/>
    </location>
</feature>
<dbReference type="GO" id="GO:0098719">
    <property type="term" value="P:sodium ion import across plasma membrane"/>
    <property type="evidence" value="ECO:0007669"/>
    <property type="project" value="TreeGrafter"/>
</dbReference>
<evidence type="ECO:0000256" key="4">
    <source>
        <dbReference type="ARBA" id="ARBA00022692"/>
    </source>
</evidence>
<dbReference type="Gene3D" id="6.10.140.1330">
    <property type="match status" value="1"/>
</dbReference>